<name>A0A699ZAS5_HAELA</name>
<organism evidence="2 3">
    <name type="scientific">Haematococcus lacustris</name>
    <name type="common">Green alga</name>
    <name type="synonym">Haematococcus pluvialis</name>
    <dbReference type="NCBI Taxonomy" id="44745"/>
    <lineage>
        <taxon>Eukaryota</taxon>
        <taxon>Viridiplantae</taxon>
        <taxon>Chlorophyta</taxon>
        <taxon>core chlorophytes</taxon>
        <taxon>Chlorophyceae</taxon>
        <taxon>CS clade</taxon>
        <taxon>Chlamydomonadales</taxon>
        <taxon>Haematococcaceae</taxon>
        <taxon>Haematococcus</taxon>
    </lineage>
</organism>
<proteinExistence type="predicted"/>
<gene>
    <name evidence="2" type="ORF">HaLaN_16710</name>
</gene>
<feature type="compositionally biased region" description="Polar residues" evidence="1">
    <location>
        <begin position="198"/>
        <end position="208"/>
    </location>
</feature>
<evidence type="ECO:0000313" key="3">
    <source>
        <dbReference type="Proteomes" id="UP000485058"/>
    </source>
</evidence>
<evidence type="ECO:0000256" key="1">
    <source>
        <dbReference type="SAM" id="MobiDB-lite"/>
    </source>
</evidence>
<sequence length="381" mass="40505">MPNSGHIFAKDNTKDKETREHVGRQSRSRWLLVRGGEGKQEARHHPDLWPDLATWRCGSSRSLFNSFIWAPPSRLTAVPVPKDLRPSLTSHGCPERPKLHPGPPHTPRTQHPDPRLQPAARPRHPPPPHRLPLPLAVCSRGRGGVPAPSAPAQRQRLAKWVRGEAGWEPGGGARGAPSHSERSAPPGLAHPPREQRGKQATQLSGQPATSAQLACCTLSKSCSRRTRQQAWGQGSASTSTALVTHLTLVTNTARVTQVTQRRPCHSRHAGHTGFHSLPTPLTLPACLQLRGSYPNLSQAGQSHLAGEPGEGWGRGAVLTRRVSDGGWSQSQALASAALRGGPPRRAEGLHPALSRSGGLDGSGRGASSSAWGAGDPVAAGL</sequence>
<feature type="compositionally biased region" description="Low complexity" evidence="1">
    <location>
        <begin position="365"/>
        <end position="375"/>
    </location>
</feature>
<feature type="non-terminal residue" evidence="2">
    <location>
        <position position="1"/>
    </location>
</feature>
<protein>
    <submittedName>
        <fullName evidence="2">Uncharacterized protein</fullName>
    </submittedName>
</protein>
<feature type="region of interest" description="Disordered" evidence="1">
    <location>
        <begin position="78"/>
        <end position="208"/>
    </location>
</feature>
<feature type="compositionally biased region" description="Basic and acidic residues" evidence="1">
    <location>
        <begin position="8"/>
        <end position="23"/>
    </location>
</feature>
<dbReference type="Proteomes" id="UP000485058">
    <property type="component" value="Unassembled WGS sequence"/>
</dbReference>
<dbReference type="AlphaFoldDB" id="A0A699ZAS5"/>
<feature type="region of interest" description="Disordered" evidence="1">
    <location>
        <begin position="333"/>
        <end position="381"/>
    </location>
</feature>
<accession>A0A699ZAS5</accession>
<evidence type="ECO:0000313" key="2">
    <source>
        <dbReference type="EMBL" id="GFH19713.1"/>
    </source>
</evidence>
<dbReference type="EMBL" id="BLLF01001509">
    <property type="protein sequence ID" value="GFH19713.1"/>
    <property type="molecule type" value="Genomic_DNA"/>
</dbReference>
<feature type="region of interest" description="Disordered" evidence="1">
    <location>
        <begin position="1"/>
        <end position="27"/>
    </location>
</feature>
<feature type="non-terminal residue" evidence="2">
    <location>
        <position position="381"/>
    </location>
</feature>
<comment type="caution">
    <text evidence="2">The sequence shown here is derived from an EMBL/GenBank/DDBJ whole genome shotgun (WGS) entry which is preliminary data.</text>
</comment>
<reference evidence="2 3" key="1">
    <citation type="submission" date="2020-02" db="EMBL/GenBank/DDBJ databases">
        <title>Draft genome sequence of Haematococcus lacustris strain NIES-144.</title>
        <authorList>
            <person name="Morimoto D."/>
            <person name="Nakagawa S."/>
            <person name="Yoshida T."/>
            <person name="Sawayama S."/>
        </authorList>
    </citation>
    <scope>NUCLEOTIDE SEQUENCE [LARGE SCALE GENOMIC DNA]</scope>
    <source>
        <strain evidence="2 3">NIES-144</strain>
    </source>
</reference>
<keyword evidence="3" id="KW-1185">Reference proteome</keyword>